<organism evidence="1 2">
    <name type="scientific">Cedecea neteri</name>
    <dbReference type="NCBI Taxonomy" id="158822"/>
    <lineage>
        <taxon>Bacteria</taxon>
        <taxon>Pseudomonadati</taxon>
        <taxon>Pseudomonadota</taxon>
        <taxon>Gammaproteobacteria</taxon>
        <taxon>Enterobacterales</taxon>
        <taxon>Enterobacteriaceae</taxon>
        <taxon>Cedecea</taxon>
    </lineage>
</organism>
<evidence type="ECO:0000313" key="2">
    <source>
        <dbReference type="Proteomes" id="UP000251197"/>
    </source>
</evidence>
<gene>
    <name evidence="1" type="ORF">NCTC12120_06334</name>
</gene>
<accession>A0A2X3L049</accession>
<reference evidence="1 2" key="1">
    <citation type="submission" date="2018-06" db="EMBL/GenBank/DDBJ databases">
        <authorList>
            <consortium name="Pathogen Informatics"/>
            <person name="Doyle S."/>
        </authorList>
    </citation>
    <scope>NUCLEOTIDE SEQUENCE [LARGE SCALE GENOMIC DNA]</scope>
    <source>
        <strain evidence="1 2">NCTC12120</strain>
    </source>
</reference>
<dbReference type="AlphaFoldDB" id="A0A2X3L049"/>
<sequence>MRAATAWTKPMYNLLMLLLGLILFSPAYAERAAEPERLHILSRESYQPKAFTLDDKDWRWLGNKRELHVAVCSLKSPALPLYRQRPLRGDDCRLHPSDSAVSGATR</sequence>
<proteinExistence type="predicted"/>
<protein>
    <submittedName>
        <fullName evidence="1">Uncharacterized protein</fullName>
    </submittedName>
</protein>
<name>A0A2X3L049_9ENTR</name>
<dbReference type="EMBL" id="UAVU01000010">
    <property type="protein sequence ID" value="SQC93220.1"/>
    <property type="molecule type" value="Genomic_DNA"/>
</dbReference>
<evidence type="ECO:0000313" key="1">
    <source>
        <dbReference type="EMBL" id="SQC93220.1"/>
    </source>
</evidence>
<dbReference type="Proteomes" id="UP000251197">
    <property type="component" value="Unassembled WGS sequence"/>
</dbReference>